<evidence type="ECO:0008006" key="3">
    <source>
        <dbReference type="Google" id="ProtNLM"/>
    </source>
</evidence>
<dbReference type="Proteomes" id="UP000010473">
    <property type="component" value="Chromosome"/>
</dbReference>
<sequence>MSSEQELLKTVLEPLLEDFQYWFSRSRSLLESERLSFFTVEEQAQLLEQVKKSQQEVSTAQMLFKATDGQAGIESRMLVPWHHLVAQCWDVARRWRELKAQDSQS</sequence>
<evidence type="ECO:0000313" key="1">
    <source>
        <dbReference type="EMBL" id="AFZ33682.1"/>
    </source>
</evidence>
<dbReference type="AlphaFoldDB" id="K9XPT5"/>
<proteinExistence type="predicted"/>
<dbReference type="STRING" id="111780.Sta7437_0060"/>
<gene>
    <name evidence="1" type="ordered locus">Sta7437_0060</name>
</gene>
<dbReference type="eggNOG" id="ENOG5032RTW">
    <property type="taxonomic scope" value="Bacteria"/>
</dbReference>
<accession>K9XPT5</accession>
<dbReference type="EMBL" id="CP003653">
    <property type="protein sequence ID" value="AFZ33682.1"/>
    <property type="molecule type" value="Genomic_DNA"/>
</dbReference>
<evidence type="ECO:0000313" key="2">
    <source>
        <dbReference type="Proteomes" id="UP000010473"/>
    </source>
</evidence>
<dbReference type="OrthoDB" id="582622at2"/>
<keyword evidence="2" id="KW-1185">Reference proteome</keyword>
<dbReference type="HOGENOM" id="CLU_169604_0_0_3"/>
<dbReference type="KEGG" id="scs:Sta7437_0060"/>
<reference evidence="2" key="1">
    <citation type="journal article" date="2013" name="Proc. Natl. Acad. Sci. U.S.A.">
        <title>Improving the coverage of the cyanobacterial phylum using diversity-driven genome sequencing.</title>
        <authorList>
            <person name="Shih P.M."/>
            <person name="Wu D."/>
            <person name="Latifi A."/>
            <person name="Axen S.D."/>
            <person name="Fewer D.P."/>
            <person name="Talla E."/>
            <person name="Calteau A."/>
            <person name="Cai F."/>
            <person name="Tandeau de Marsac N."/>
            <person name="Rippka R."/>
            <person name="Herdman M."/>
            <person name="Sivonen K."/>
            <person name="Coursin T."/>
            <person name="Laurent T."/>
            <person name="Goodwin L."/>
            <person name="Nolan M."/>
            <person name="Davenport K.W."/>
            <person name="Han C.S."/>
            <person name="Rubin E.M."/>
            <person name="Eisen J.A."/>
            <person name="Woyke T."/>
            <person name="Gugger M."/>
            <person name="Kerfeld C.A."/>
        </authorList>
    </citation>
    <scope>NUCLEOTIDE SEQUENCE [LARGE SCALE GENOMIC DNA]</scope>
    <source>
        <strain evidence="2">ATCC 29371 / PCC 7437</strain>
    </source>
</reference>
<dbReference type="RefSeq" id="WP_015191355.1">
    <property type="nucleotide sequence ID" value="NC_019748.1"/>
</dbReference>
<dbReference type="Pfam" id="PF10792">
    <property type="entry name" value="DUF2605"/>
    <property type="match status" value="1"/>
</dbReference>
<dbReference type="InterPro" id="IPR019728">
    <property type="entry name" value="DUF2605"/>
</dbReference>
<name>K9XPT5_STAC7</name>
<protein>
    <recommendedName>
        <fullName evidence="3">DUF2605 domain-containing protein</fullName>
    </recommendedName>
</protein>
<organism evidence="1 2">
    <name type="scientific">Stanieria cyanosphaera (strain ATCC 29371 / PCC 7437)</name>
    <dbReference type="NCBI Taxonomy" id="111780"/>
    <lineage>
        <taxon>Bacteria</taxon>
        <taxon>Bacillati</taxon>
        <taxon>Cyanobacteriota</taxon>
        <taxon>Cyanophyceae</taxon>
        <taxon>Pleurocapsales</taxon>
        <taxon>Dermocarpellaceae</taxon>
        <taxon>Stanieria</taxon>
    </lineage>
</organism>